<organism evidence="5 6">
    <name type="scientific">Megasphaera elsdenii</name>
    <dbReference type="NCBI Taxonomy" id="907"/>
    <lineage>
        <taxon>Bacteria</taxon>
        <taxon>Bacillati</taxon>
        <taxon>Bacillota</taxon>
        <taxon>Negativicutes</taxon>
        <taxon>Veillonellales</taxon>
        <taxon>Veillonellaceae</taxon>
        <taxon>Megasphaera</taxon>
    </lineage>
</organism>
<dbReference type="Proteomes" id="UP000238358">
    <property type="component" value="Chromosome"/>
</dbReference>
<name>A0A2S0M7X6_MEGEL</name>
<comment type="similarity">
    <text evidence="1">Belongs to the Mu gp47/PBSX XkdT family.</text>
</comment>
<dbReference type="InterPro" id="IPR014507">
    <property type="entry name" value="Baseplate_assembly_J_pred"/>
</dbReference>
<dbReference type="InterPro" id="IPR058530">
    <property type="entry name" value="Baseplate_J-like_C"/>
</dbReference>
<dbReference type="Pfam" id="PF26079">
    <property type="entry name" value="Baseplate_J_C"/>
    <property type="match status" value="1"/>
</dbReference>
<reference evidence="5 6" key="1">
    <citation type="journal article" date="2018" name="Genome Announc.">
        <title>Complete genomes of two Megasphaera elsdenii strains, NCIMB 702410 and ATCC 25940.</title>
        <authorList>
            <person name="Hatmaker E.A."/>
            <person name="O'Dell K."/>
            <person name="Riley L.A."/>
            <person name="Klingeman D.M."/>
            <person name="Guss A.M."/>
        </authorList>
    </citation>
    <scope>NUCLEOTIDE SEQUENCE [LARGE SCALE GENOMIC DNA]</scope>
    <source>
        <strain evidence="5 6">NCIMB702410</strain>
    </source>
</reference>
<evidence type="ECO:0000259" key="3">
    <source>
        <dbReference type="Pfam" id="PF26078"/>
    </source>
</evidence>
<feature type="domain" description="Baseplate J-like C-terminal" evidence="4">
    <location>
        <begin position="282"/>
        <end position="363"/>
    </location>
</feature>
<dbReference type="InterPro" id="IPR058531">
    <property type="entry name" value="Baseplate_J_M"/>
</dbReference>
<dbReference type="InterPro" id="IPR006949">
    <property type="entry name" value="Barrel_Baseplate_J-like"/>
</dbReference>
<gene>
    <name evidence="5" type="ORF">C6Y28_08100</name>
</gene>
<evidence type="ECO:0000313" key="6">
    <source>
        <dbReference type="Proteomes" id="UP000238358"/>
    </source>
</evidence>
<dbReference type="OrthoDB" id="9793802at2"/>
<evidence type="ECO:0000313" key="5">
    <source>
        <dbReference type="EMBL" id="AVO27568.1"/>
    </source>
</evidence>
<evidence type="ECO:0000259" key="2">
    <source>
        <dbReference type="Pfam" id="PF04865"/>
    </source>
</evidence>
<dbReference type="PANTHER" id="PTHR37829">
    <property type="entry name" value="PHAGE-LIKE ELEMENT PBSX PROTEIN XKDT"/>
    <property type="match status" value="1"/>
</dbReference>
<evidence type="ECO:0000259" key="4">
    <source>
        <dbReference type="Pfam" id="PF26079"/>
    </source>
</evidence>
<dbReference type="InterPro" id="IPR052399">
    <property type="entry name" value="Phage_Baseplate_Assmbl_Protein"/>
</dbReference>
<evidence type="ECO:0000256" key="1">
    <source>
        <dbReference type="ARBA" id="ARBA00038087"/>
    </source>
</evidence>
<dbReference type="RefSeq" id="WP_027895475.1">
    <property type="nucleotide sequence ID" value="NZ_CP027569.1"/>
</dbReference>
<sequence>MKLADLPDIEFVDGDAEKIKAAVFNDYTSITGRTLAQGDPVRLFLLVVSEAIVRLVNNQNYIGKQNLLKYASGGNLDNLGAFSDTTRIPASAATTTLLITLAAKREQETIVKSGTRVATDSGIYFATNEDAAVLAGNLTTTVKATCQTVGTVGNGFLPGEIKSVVDLVAYVASIVNTTTSAGGADEESDDDYRERIHEAPERFSTAGPTGAYEYWTKSANSGIIDVAVTSPSAGAVEIRPLMTGGTLPEQELLDAVKTVVSADKVRPLTDNVSVVAPDAVSYDITLTYYTDVGTAESTIKDAVMTAVDNYRLWQKSKIGRDINPSRLIADVMAVAGVKRVIVTAPIYTVLTGVQVAQDKTVSVVLGGSEDE</sequence>
<accession>A0A2S0M7X6</accession>
<dbReference type="EMBL" id="CP027569">
    <property type="protein sequence ID" value="AVO27568.1"/>
    <property type="molecule type" value="Genomic_DNA"/>
</dbReference>
<feature type="domain" description="Baseplate J-like central" evidence="3">
    <location>
        <begin position="204"/>
        <end position="276"/>
    </location>
</feature>
<feature type="domain" description="Baseplate protein J-like barrel" evidence="2">
    <location>
        <begin position="104"/>
        <end position="183"/>
    </location>
</feature>
<proteinExistence type="inferred from homology"/>
<dbReference type="PANTHER" id="PTHR37829:SF3">
    <property type="entry name" value="PROTEIN JAYE-RELATED"/>
    <property type="match status" value="1"/>
</dbReference>
<dbReference type="PIRSF" id="PIRSF020481">
    <property type="entry name" value="BAP"/>
    <property type="match status" value="1"/>
</dbReference>
<dbReference type="Pfam" id="PF26078">
    <property type="entry name" value="Baseplate_J_M"/>
    <property type="match status" value="1"/>
</dbReference>
<dbReference type="AlphaFoldDB" id="A0A2S0M7X6"/>
<dbReference type="Pfam" id="PF04865">
    <property type="entry name" value="Baseplate_J"/>
    <property type="match status" value="1"/>
</dbReference>
<protein>
    <submittedName>
        <fullName evidence="5">Baseplate assembly protein</fullName>
    </submittedName>
</protein>